<feature type="domain" description="ABC3 transporter permease C-terminal" evidence="8">
    <location>
        <begin position="768"/>
        <end position="873"/>
    </location>
</feature>
<keyword evidence="4 7" id="KW-1133">Transmembrane helix</keyword>
<protein>
    <submittedName>
        <fullName evidence="9">ABC transporter permease</fullName>
    </submittedName>
</protein>
<reference evidence="9 10" key="1">
    <citation type="submission" date="2018-05" db="EMBL/GenBank/DDBJ databases">
        <title>Reference genomes for bee gut microbiota database.</title>
        <authorList>
            <person name="Ellegaard K.M."/>
        </authorList>
    </citation>
    <scope>NUCLEOTIDE SEQUENCE [LARGE SCALE GENOMIC DNA]</scope>
    <source>
        <strain evidence="9 10">ESL0200</strain>
    </source>
</reference>
<comment type="subcellular location">
    <subcellularLocation>
        <location evidence="1">Cell membrane</location>
        <topology evidence="1">Multi-pass membrane protein</topology>
    </subcellularLocation>
</comment>
<feature type="transmembrane region" description="Helical" evidence="7">
    <location>
        <begin position="856"/>
        <end position="876"/>
    </location>
</feature>
<comment type="caution">
    <text evidence="9">The sequence shown here is derived from an EMBL/GenBank/DDBJ whole genome shotgun (WGS) entry which is preliminary data.</text>
</comment>
<dbReference type="PANTHER" id="PTHR30287:SF1">
    <property type="entry name" value="INNER MEMBRANE PROTEIN"/>
    <property type="match status" value="1"/>
</dbReference>
<gene>
    <name evidence="9" type="ORF">DKK75_02450</name>
</gene>
<evidence type="ECO:0000256" key="2">
    <source>
        <dbReference type="ARBA" id="ARBA00022475"/>
    </source>
</evidence>
<keyword evidence="2" id="KW-1003">Cell membrane</keyword>
<keyword evidence="5 7" id="KW-0472">Membrane</keyword>
<dbReference type="RefSeq" id="WP_110451887.1">
    <property type="nucleotide sequence ID" value="NZ_QGLL01000006.1"/>
</dbReference>
<feature type="transmembrane region" description="Helical" evidence="7">
    <location>
        <begin position="449"/>
        <end position="472"/>
    </location>
</feature>
<evidence type="ECO:0000313" key="10">
    <source>
        <dbReference type="Proteomes" id="UP000247744"/>
    </source>
</evidence>
<feature type="domain" description="ABC3 transporter permease C-terminal" evidence="8">
    <location>
        <begin position="358"/>
        <end position="466"/>
    </location>
</feature>
<proteinExistence type="predicted"/>
<dbReference type="AlphaFoldDB" id="A0A318M892"/>
<feature type="transmembrane region" description="Helical" evidence="7">
    <location>
        <begin position="761"/>
        <end position="784"/>
    </location>
</feature>
<dbReference type="InterPro" id="IPR003838">
    <property type="entry name" value="ABC3_permease_C"/>
</dbReference>
<accession>A0A318M892</accession>
<keyword evidence="3 7" id="KW-0812">Transmembrane</keyword>
<evidence type="ECO:0000256" key="3">
    <source>
        <dbReference type="ARBA" id="ARBA00022692"/>
    </source>
</evidence>
<name>A0A318M892_9BIFI</name>
<evidence type="ECO:0000256" key="6">
    <source>
        <dbReference type="SAM" id="MobiDB-lite"/>
    </source>
</evidence>
<evidence type="ECO:0000259" key="8">
    <source>
        <dbReference type="Pfam" id="PF02687"/>
    </source>
</evidence>
<dbReference type="Pfam" id="PF02687">
    <property type="entry name" value="FtsX"/>
    <property type="match status" value="2"/>
</dbReference>
<feature type="region of interest" description="Disordered" evidence="6">
    <location>
        <begin position="294"/>
        <end position="319"/>
    </location>
</feature>
<feature type="transmembrane region" description="Helical" evidence="7">
    <location>
        <begin position="358"/>
        <end position="379"/>
    </location>
</feature>
<feature type="transmembrane region" description="Helical" evidence="7">
    <location>
        <begin position="400"/>
        <end position="429"/>
    </location>
</feature>
<feature type="transmembrane region" description="Helical" evidence="7">
    <location>
        <begin position="817"/>
        <end position="836"/>
    </location>
</feature>
<dbReference type="EMBL" id="QGLL01000006">
    <property type="protein sequence ID" value="PXY82613.1"/>
    <property type="molecule type" value="Genomic_DNA"/>
</dbReference>
<organism evidence="9 10">
    <name type="scientific">Bifidobacterium asteroides</name>
    <dbReference type="NCBI Taxonomy" id="1684"/>
    <lineage>
        <taxon>Bacteria</taxon>
        <taxon>Bacillati</taxon>
        <taxon>Actinomycetota</taxon>
        <taxon>Actinomycetes</taxon>
        <taxon>Bifidobacteriales</taxon>
        <taxon>Bifidobacteriaceae</taxon>
        <taxon>Bifidobacterium</taxon>
    </lineage>
</organism>
<evidence type="ECO:0000256" key="5">
    <source>
        <dbReference type="ARBA" id="ARBA00023136"/>
    </source>
</evidence>
<feature type="transmembrane region" description="Helical" evidence="7">
    <location>
        <begin position="524"/>
        <end position="544"/>
    </location>
</feature>
<dbReference type="OrthoDB" id="5137249at2"/>
<evidence type="ECO:0000256" key="1">
    <source>
        <dbReference type="ARBA" id="ARBA00004651"/>
    </source>
</evidence>
<evidence type="ECO:0000256" key="4">
    <source>
        <dbReference type="ARBA" id="ARBA00022989"/>
    </source>
</evidence>
<dbReference type="GO" id="GO:0005886">
    <property type="term" value="C:plasma membrane"/>
    <property type="evidence" value="ECO:0007669"/>
    <property type="project" value="UniProtKB-SubCell"/>
</dbReference>
<dbReference type="InterPro" id="IPR038766">
    <property type="entry name" value="Membrane_comp_ABC_pdt"/>
</dbReference>
<dbReference type="PANTHER" id="PTHR30287">
    <property type="entry name" value="MEMBRANE COMPONENT OF PREDICTED ABC SUPERFAMILY METABOLITE UPTAKE TRANSPORTER"/>
    <property type="match status" value="1"/>
</dbReference>
<sequence length="894" mass="98166">MVRVKTAPRQDSHARFPVAFVKDMLRSWLHSWKRFLAIGLISALGVAVLTGIWAGCQDMYQAADRFYKTQGLYDVQVVSSSGLTDDDLQALRRLPDVSKAQAEEFQKAQTSVNGSKKELTLVRLHSHGLNQPYLQAGRLPQSKNEVAVTQKFLTDSHLRLGGHIQLEDDHDASQTADSTSELTITGTVLDPQDLVNPQGRRAGGFRRTATSDYRLFLPNKAPAESESRQQRPVYAAISLRMQGSEQMDTFSDDYEDAVNRMTDRIAHKVQTDRQEARHQELVDNVKQQLEQARQTGQFPQAAEAVSGDQTMSKTAGGVTTDPATLVPPVRWYLNTRATSGSYSDFKSDIDSIQSLGRAFPVIFLTVAVLMSLTAMTRMVEEDRGLIGTYLALGYGRVPVALRYLLFALLACLIGGGLGNLAGFIGIPAFLLTILRDLYVVPGTRLAYDWAYGSFGVALFAVGVLLATAATCANEMRQTPAQLMLPKAPKAGARIFLEKIGPLWRRMSFLNKVTARNLFRFKGRLIMTVGGVAGCTALILCGLAISDTVDSLGPRQFHDVYRYDLLAISSENNLTPLRQLLQKDGRTRSMLPIRVESSRMTAELPHSHRQKSEAIQLVVVPKDKEPTFSKMVNLRSTDRQAQTLHLNDAGPIVSRSAAHSLGLSAGSTIHLLDKDMNTVQTRVAAVSRSLIGSDIYLTASCYQRLFDKTSQGDSAVAMNAVYALLTGSPDEQVSYANRLSRNQEVVSAVSTVDMERSMNFDLMYAVVMLIVALAGGLALAVLFTLASTNVSERIREIATLKVLGFHDREVHTYINKEMLILTLLGILLGLPLGRYVAGLLTSALNMPSLYFAVQIKPVSYLISAGATMAFTLVVQFFTNPTLNRIDPVSALKSME</sequence>
<dbReference type="Proteomes" id="UP000247744">
    <property type="component" value="Unassembled WGS sequence"/>
</dbReference>
<evidence type="ECO:0000313" key="9">
    <source>
        <dbReference type="EMBL" id="PXY82613.1"/>
    </source>
</evidence>
<feature type="transmembrane region" description="Helical" evidence="7">
    <location>
        <begin position="35"/>
        <end position="55"/>
    </location>
</feature>
<evidence type="ECO:0000256" key="7">
    <source>
        <dbReference type="SAM" id="Phobius"/>
    </source>
</evidence>